<feature type="transmembrane region" description="Helical" evidence="6">
    <location>
        <begin position="115"/>
        <end position="133"/>
    </location>
</feature>
<evidence type="ECO:0000256" key="1">
    <source>
        <dbReference type="ARBA" id="ARBA00004141"/>
    </source>
</evidence>
<evidence type="ECO:0000313" key="8">
    <source>
        <dbReference type="Proteomes" id="UP000240535"/>
    </source>
</evidence>
<accession>A0A2P8R0U5</accession>
<dbReference type="InterPro" id="IPR003339">
    <property type="entry name" value="ABC/ECF_trnsptr_transmembrane"/>
</dbReference>
<comment type="caution">
    <text evidence="7">The sequence shown here is derived from an EMBL/GenBank/DDBJ whole genome shotgun (WGS) entry which is preliminary data.</text>
</comment>
<evidence type="ECO:0000256" key="4">
    <source>
        <dbReference type="ARBA" id="ARBA00022989"/>
    </source>
</evidence>
<feature type="transmembrane region" description="Helical" evidence="6">
    <location>
        <begin position="191"/>
        <end position="211"/>
    </location>
</feature>
<sequence>MKNISFLIICFIVFAFNVALSANIYLIFFLPILILLTIRYKNIFDILKRLFWLNIFIIAVVLSLAYHKDYQNAMLIFLRSNLIITFMLAGFYNIDEFKIVSSISNLGVGDKLSSLFYFTAKFLYIIKDIFVRFKKTLKSRGFNPKFSLFSYKVYGNLVAMIFLNAFYKANILEKTILARGYRGNLHRQKECLKLSFFEISFGIIIFLTMIFKKGGLI</sequence>
<dbReference type="InterPro" id="IPR051611">
    <property type="entry name" value="ECF_transporter_component"/>
</dbReference>
<name>A0A2P8R0U5_9BACT</name>
<reference evidence="8" key="1">
    <citation type="submission" date="2017-10" db="EMBL/GenBank/DDBJ databases">
        <title>Campylobacter species from seals.</title>
        <authorList>
            <person name="Gilbert M.J."/>
            <person name="Zomer A.L."/>
            <person name="Timmerman A.J."/>
            <person name="Duim B."/>
            <person name="Wagenaar J.A."/>
        </authorList>
    </citation>
    <scope>NUCLEOTIDE SEQUENCE [LARGE SCALE GENOMIC DNA]</scope>
    <source>
        <strain evidence="8">17S00004-5</strain>
    </source>
</reference>
<keyword evidence="3 6" id="KW-0812">Transmembrane</keyword>
<feature type="transmembrane region" description="Helical" evidence="6">
    <location>
        <begin position="50"/>
        <end position="67"/>
    </location>
</feature>
<dbReference type="PANTHER" id="PTHR34857:SF2">
    <property type="entry name" value="SLL0384 PROTEIN"/>
    <property type="match status" value="1"/>
</dbReference>
<dbReference type="PANTHER" id="PTHR34857">
    <property type="entry name" value="SLL0384 PROTEIN"/>
    <property type="match status" value="1"/>
</dbReference>
<dbReference type="AlphaFoldDB" id="A0A2P8R0U5"/>
<keyword evidence="4 6" id="KW-1133">Transmembrane helix</keyword>
<keyword evidence="2" id="KW-1003">Cell membrane</keyword>
<evidence type="ECO:0000256" key="5">
    <source>
        <dbReference type="ARBA" id="ARBA00023136"/>
    </source>
</evidence>
<dbReference type="OrthoDB" id="4533at2"/>
<dbReference type="GO" id="GO:0005886">
    <property type="term" value="C:plasma membrane"/>
    <property type="evidence" value="ECO:0007669"/>
    <property type="project" value="UniProtKB-ARBA"/>
</dbReference>
<proteinExistence type="predicted"/>
<evidence type="ECO:0000256" key="6">
    <source>
        <dbReference type="SAM" id="Phobius"/>
    </source>
</evidence>
<feature type="transmembrane region" description="Helical" evidence="6">
    <location>
        <begin position="153"/>
        <end position="170"/>
    </location>
</feature>
<protein>
    <submittedName>
        <fullName evidence="7">Cobalt ABC transporter permease</fullName>
    </submittedName>
</protein>
<organism evidence="7 8">
    <name type="scientific">Campylobacter blaseri</name>
    <dbReference type="NCBI Taxonomy" id="2042961"/>
    <lineage>
        <taxon>Bacteria</taxon>
        <taxon>Pseudomonadati</taxon>
        <taxon>Campylobacterota</taxon>
        <taxon>Epsilonproteobacteria</taxon>
        <taxon>Campylobacterales</taxon>
        <taxon>Campylobacteraceae</taxon>
        <taxon>Campylobacter</taxon>
    </lineage>
</organism>
<feature type="transmembrane region" description="Helical" evidence="6">
    <location>
        <begin position="73"/>
        <end position="94"/>
    </location>
</feature>
<dbReference type="Proteomes" id="UP000240535">
    <property type="component" value="Unassembled WGS sequence"/>
</dbReference>
<evidence type="ECO:0000313" key="7">
    <source>
        <dbReference type="EMBL" id="PSM52117.1"/>
    </source>
</evidence>
<keyword evidence="8" id="KW-1185">Reference proteome</keyword>
<comment type="subcellular location">
    <subcellularLocation>
        <location evidence="1">Membrane</location>
        <topology evidence="1">Multi-pass membrane protein</topology>
    </subcellularLocation>
</comment>
<feature type="transmembrane region" description="Helical" evidence="6">
    <location>
        <begin position="6"/>
        <end position="38"/>
    </location>
</feature>
<dbReference type="EMBL" id="PDHH01000003">
    <property type="protein sequence ID" value="PSM52117.1"/>
    <property type="molecule type" value="Genomic_DNA"/>
</dbReference>
<gene>
    <name evidence="7" type="ORF">CQ405_03405</name>
</gene>
<dbReference type="Pfam" id="PF02361">
    <property type="entry name" value="CbiQ"/>
    <property type="match status" value="1"/>
</dbReference>
<evidence type="ECO:0000256" key="2">
    <source>
        <dbReference type="ARBA" id="ARBA00022475"/>
    </source>
</evidence>
<evidence type="ECO:0000256" key="3">
    <source>
        <dbReference type="ARBA" id="ARBA00022692"/>
    </source>
</evidence>
<dbReference type="CDD" id="cd16914">
    <property type="entry name" value="EcfT"/>
    <property type="match status" value="1"/>
</dbReference>
<dbReference type="RefSeq" id="WP_106870654.1">
    <property type="nucleotide sequence ID" value="NZ_CP053841.1"/>
</dbReference>
<keyword evidence="5 6" id="KW-0472">Membrane</keyword>